<accession>A0AAN7TEZ9</accession>
<protein>
    <submittedName>
        <fullName evidence="2">Uncharacterized protein</fullName>
    </submittedName>
</protein>
<evidence type="ECO:0000256" key="1">
    <source>
        <dbReference type="SAM" id="MobiDB-lite"/>
    </source>
</evidence>
<reference evidence="2" key="1">
    <citation type="submission" date="2023-08" db="EMBL/GenBank/DDBJ databases">
        <title>Black Yeasts Isolated from many extreme environments.</title>
        <authorList>
            <person name="Coleine C."/>
            <person name="Stajich J.E."/>
            <person name="Selbmann L."/>
        </authorList>
    </citation>
    <scope>NUCLEOTIDE SEQUENCE</scope>
    <source>
        <strain evidence="2">CCFEE 5401</strain>
    </source>
</reference>
<dbReference type="AlphaFoldDB" id="A0AAN7TEZ9"/>
<feature type="region of interest" description="Disordered" evidence="1">
    <location>
        <begin position="1"/>
        <end position="26"/>
    </location>
</feature>
<dbReference type="EMBL" id="JAVRRL010000029">
    <property type="protein sequence ID" value="KAK5112627.1"/>
    <property type="molecule type" value="Genomic_DNA"/>
</dbReference>
<comment type="caution">
    <text evidence="2">The sequence shown here is derived from an EMBL/GenBank/DDBJ whole genome shotgun (WGS) entry which is preliminary data.</text>
</comment>
<proteinExistence type="predicted"/>
<name>A0AAN7TEZ9_9PEZI</name>
<dbReference type="Proteomes" id="UP001310890">
    <property type="component" value="Unassembled WGS sequence"/>
</dbReference>
<organism evidence="2 3">
    <name type="scientific">Meristemomyces frigidus</name>
    <dbReference type="NCBI Taxonomy" id="1508187"/>
    <lineage>
        <taxon>Eukaryota</taxon>
        <taxon>Fungi</taxon>
        <taxon>Dikarya</taxon>
        <taxon>Ascomycota</taxon>
        <taxon>Pezizomycotina</taxon>
        <taxon>Dothideomycetes</taxon>
        <taxon>Dothideomycetidae</taxon>
        <taxon>Mycosphaerellales</taxon>
        <taxon>Teratosphaeriaceae</taxon>
        <taxon>Meristemomyces</taxon>
    </lineage>
</organism>
<evidence type="ECO:0000313" key="2">
    <source>
        <dbReference type="EMBL" id="KAK5112627.1"/>
    </source>
</evidence>
<evidence type="ECO:0000313" key="3">
    <source>
        <dbReference type="Proteomes" id="UP001310890"/>
    </source>
</evidence>
<gene>
    <name evidence="2" type="ORF">LTR62_003942</name>
</gene>
<sequence length="333" mass="37627">MAVAKELMNHRDGSKRRYKPTTSKKEAKAAQMKLHNVFRSENLHVRQDCDTIMMPAFQLASRLLWAEPFLDFWHTVFFSSITETPSPKGSKPDTRHFIYSASPPHLTRDQIRQTHQALDLLSSCVVFELNSSPPRSGGGRCKHLRSTPATPPFQGHKSEIQISSYFYNTLSNSAVSAQDKMWLQFELAKTLLHELAHAAVNAARGRASNHFYFFPGEKVAEDGFQLEAFLFGGAITLHREDFQAELRKVKEKKKNGGERGGEVVAPLIEGFRRPWPCREVVEEYEERGSCIGVRGTVLGHGGREGVRFRNVERLFSERFWEEDGGAFGGLGMV</sequence>